<name>A0A3L8S3W3_CHLGU</name>
<comment type="caution">
    <text evidence="1">The sequence shown here is derived from an EMBL/GenBank/DDBJ whole genome shotgun (WGS) entry which is preliminary data.</text>
</comment>
<sequence>MESEEQLVKELLESGKGLLQSEEQLVTRLLVVPGHWNPIVLQPLLVQQAIVPQHVILADGDAGGIHAVVAQVLQEVLRGAQTVLVGSGVFVLGGQAVTKAEVDDHLPGQHGDKSVLLVGGQVEIQPLESWVEQDLSSYFWQISIIQQYLTNNCSKISSTAVTTNDDETRIHAVSTTVKLESADNCRATQCNTGNPMSLGNSSSECPSTAVSTDDNAGRVDSMVLCSPQKMDGSSETVLKLGWKWPFIPEHIMLTGNNTGVRDTTNNSILCQQRGHPGLKQLLHFFVDLRNMRTSQNWFLQGAILIQVFENKIDCALPGQEGDGGIFLFLTDAPENATSSMNEDDSSPFACRWFPWEVNPHGHPIKMQILNEELGIPPCWESIRDQPDKCVLLHETQFSNLICTDSLPRLVETWLQRLYEYSSAYKYRCNMNCLSLFTDPGLYNVASNSFHCFKFSAMHGKSTRYHVIQKNAAPAVVDIDDYQLGRVQLVTQGCTQLFPCTHGLMLGKQLPVAEMAALNPASGPACNKSSKP</sequence>
<dbReference type="EMBL" id="QUSF01000077">
    <property type="protein sequence ID" value="RLV95608.1"/>
    <property type="molecule type" value="Genomic_DNA"/>
</dbReference>
<reference evidence="1 2" key="1">
    <citation type="journal article" date="2018" name="Proc. R. Soc. B">
        <title>A non-coding region near Follistatin controls head colour polymorphism in the Gouldian finch.</title>
        <authorList>
            <person name="Toomey M.B."/>
            <person name="Marques C.I."/>
            <person name="Andrade P."/>
            <person name="Araujo P.M."/>
            <person name="Sabatino S."/>
            <person name="Gazda M.A."/>
            <person name="Afonso S."/>
            <person name="Lopes R.J."/>
            <person name="Corbo J.C."/>
            <person name="Carneiro M."/>
        </authorList>
    </citation>
    <scope>NUCLEOTIDE SEQUENCE [LARGE SCALE GENOMIC DNA]</scope>
    <source>
        <strain evidence="1">Red01</strain>
        <tissue evidence="1">Muscle</tissue>
    </source>
</reference>
<dbReference type="Proteomes" id="UP000276834">
    <property type="component" value="Unassembled WGS sequence"/>
</dbReference>
<evidence type="ECO:0000313" key="1">
    <source>
        <dbReference type="EMBL" id="RLV95608.1"/>
    </source>
</evidence>
<evidence type="ECO:0000313" key="2">
    <source>
        <dbReference type="Proteomes" id="UP000276834"/>
    </source>
</evidence>
<dbReference type="AlphaFoldDB" id="A0A3L8S3W3"/>
<accession>A0A3L8S3W3</accession>
<proteinExistence type="predicted"/>
<organism evidence="1 2">
    <name type="scientific">Chloebia gouldiae</name>
    <name type="common">Gouldian finch</name>
    <name type="synonym">Erythrura gouldiae</name>
    <dbReference type="NCBI Taxonomy" id="44316"/>
    <lineage>
        <taxon>Eukaryota</taxon>
        <taxon>Metazoa</taxon>
        <taxon>Chordata</taxon>
        <taxon>Craniata</taxon>
        <taxon>Vertebrata</taxon>
        <taxon>Euteleostomi</taxon>
        <taxon>Archelosauria</taxon>
        <taxon>Archosauria</taxon>
        <taxon>Dinosauria</taxon>
        <taxon>Saurischia</taxon>
        <taxon>Theropoda</taxon>
        <taxon>Coelurosauria</taxon>
        <taxon>Aves</taxon>
        <taxon>Neognathae</taxon>
        <taxon>Neoaves</taxon>
        <taxon>Telluraves</taxon>
        <taxon>Australaves</taxon>
        <taxon>Passeriformes</taxon>
        <taxon>Passeroidea</taxon>
        <taxon>Passeridae</taxon>
        <taxon>Chloebia</taxon>
    </lineage>
</organism>
<keyword evidence="2" id="KW-1185">Reference proteome</keyword>
<protein>
    <submittedName>
        <fullName evidence="1">Uncharacterized protein</fullName>
    </submittedName>
</protein>
<gene>
    <name evidence="1" type="ORF">DV515_00012812</name>
</gene>